<dbReference type="Pfam" id="PF13638">
    <property type="entry name" value="PIN_4"/>
    <property type="match status" value="1"/>
</dbReference>
<accession>A0A347U9N4</accession>
<evidence type="ECO:0000259" key="5">
    <source>
        <dbReference type="SMART" id="SM00670"/>
    </source>
</evidence>
<dbReference type="InterPro" id="IPR029060">
    <property type="entry name" value="PIN-like_dom_sf"/>
</dbReference>
<dbReference type="GO" id="GO:0005829">
    <property type="term" value="C:cytosol"/>
    <property type="evidence" value="ECO:0007669"/>
    <property type="project" value="TreeGrafter"/>
</dbReference>
<evidence type="ECO:0000256" key="1">
    <source>
        <dbReference type="ARBA" id="ARBA00010393"/>
    </source>
</evidence>
<dbReference type="AlphaFoldDB" id="A0A347U9N4"/>
<reference evidence="6 8" key="2">
    <citation type="submission" date="2018-08" db="EMBL/GenBank/DDBJ databases">
        <title>Complete genome of the Arcobacter ellisii type strain LMG 26155.</title>
        <authorList>
            <person name="Miller W.G."/>
            <person name="Yee E."/>
            <person name="Bono J.L."/>
        </authorList>
    </citation>
    <scope>NUCLEOTIDE SEQUENCE [LARGE SCALE GENOMIC DNA]</scope>
    <source>
        <strain evidence="6 8">LMG 26155</strain>
    </source>
</reference>
<dbReference type="Gene3D" id="3.40.50.1010">
    <property type="entry name" value="5'-nuclease"/>
    <property type="match status" value="1"/>
</dbReference>
<keyword evidence="2" id="KW-0547">Nucleotide-binding</keyword>
<dbReference type="PANTHER" id="PTHR30473">
    <property type="entry name" value="PROTEIN PHOH"/>
    <property type="match status" value="1"/>
</dbReference>
<dbReference type="KEGG" id="aell:AELL_1915"/>
<dbReference type="InterPro" id="IPR027417">
    <property type="entry name" value="P-loop_NTPase"/>
</dbReference>
<dbReference type="SUPFAM" id="SSF88723">
    <property type="entry name" value="PIN domain-like"/>
    <property type="match status" value="1"/>
</dbReference>
<dbReference type="Gene3D" id="3.40.50.300">
    <property type="entry name" value="P-loop containing nucleotide triphosphate hydrolases"/>
    <property type="match status" value="1"/>
</dbReference>
<dbReference type="InterPro" id="IPR051451">
    <property type="entry name" value="PhoH2-like"/>
</dbReference>
<dbReference type="Proteomes" id="UP000290588">
    <property type="component" value="Unassembled WGS sequence"/>
</dbReference>
<dbReference type="SMART" id="SM00670">
    <property type="entry name" value="PINc"/>
    <property type="match status" value="1"/>
</dbReference>
<dbReference type="InterPro" id="IPR003714">
    <property type="entry name" value="PhoH"/>
</dbReference>
<evidence type="ECO:0000313" key="7">
    <source>
        <dbReference type="EMBL" id="RXI31563.1"/>
    </source>
</evidence>
<dbReference type="Proteomes" id="UP000262582">
    <property type="component" value="Chromosome"/>
</dbReference>
<dbReference type="EMBL" id="CP032097">
    <property type="protein sequence ID" value="AXX95562.1"/>
    <property type="molecule type" value="Genomic_DNA"/>
</dbReference>
<evidence type="ECO:0000256" key="3">
    <source>
        <dbReference type="ARBA" id="ARBA00022840"/>
    </source>
</evidence>
<dbReference type="Pfam" id="PF02562">
    <property type="entry name" value="PhoH"/>
    <property type="match status" value="1"/>
</dbReference>
<dbReference type="SUPFAM" id="SSF52540">
    <property type="entry name" value="P-loop containing nucleoside triphosphate hydrolases"/>
    <property type="match status" value="1"/>
</dbReference>
<evidence type="ECO:0000313" key="9">
    <source>
        <dbReference type="Proteomes" id="UP000290588"/>
    </source>
</evidence>
<keyword evidence="3" id="KW-0067">ATP-binding</keyword>
<evidence type="ECO:0000256" key="4">
    <source>
        <dbReference type="ARBA" id="ARBA00046345"/>
    </source>
</evidence>
<evidence type="ECO:0000313" key="8">
    <source>
        <dbReference type="Proteomes" id="UP000262582"/>
    </source>
</evidence>
<reference evidence="7 9" key="1">
    <citation type="submission" date="2017-09" db="EMBL/GenBank/DDBJ databases">
        <title>Genomics of the genus Arcobacter.</title>
        <authorList>
            <person name="Perez-Cataluna A."/>
            <person name="Figueras M.J."/>
            <person name="Salas-Masso N."/>
        </authorList>
    </citation>
    <scope>NUCLEOTIDE SEQUENCE [LARGE SCALE GENOMIC DNA]</scope>
    <source>
        <strain evidence="7 9">CECT 7837</strain>
    </source>
</reference>
<name>A0A347U9N4_9BACT</name>
<organism evidence="7 9">
    <name type="scientific">Arcobacter ellisii</name>
    <dbReference type="NCBI Taxonomy" id="913109"/>
    <lineage>
        <taxon>Bacteria</taxon>
        <taxon>Pseudomonadati</taxon>
        <taxon>Campylobacterota</taxon>
        <taxon>Epsilonproteobacteria</taxon>
        <taxon>Campylobacterales</taxon>
        <taxon>Arcobacteraceae</taxon>
        <taxon>Arcobacter</taxon>
    </lineage>
</organism>
<dbReference type="CDD" id="cd09883">
    <property type="entry name" value="PIN_VapC_PhoHL-ATPase"/>
    <property type="match status" value="1"/>
</dbReference>
<comment type="similarity">
    <text evidence="4">In the N-terminal section; belongs to the PINc/VapC protein family.</text>
</comment>
<protein>
    <submittedName>
        <fullName evidence="7">Phosphate starvation-inducible protein PhoH</fullName>
    </submittedName>
    <submittedName>
        <fullName evidence="6">Ribonuclease, YlaK/PhoH family</fullName>
    </submittedName>
</protein>
<dbReference type="OrthoDB" id="9766527at2"/>
<comment type="similarity">
    <text evidence="1">Belongs to the PhoH family.</text>
</comment>
<keyword evidence="8" id="KW-1185">Reference proteome</keyword>
<dbReference type="RefSeq" id="WP_118917738.1">
    <property type="nucleotide sequence ID" value="NZ_CP032097.1"/>
</dbReference>
<feature type="domain" description="PIN" evidence="5">
    <location>
        <begin position="4"/>
        <end position="140"/>
    </location>
</feature>
<proteinExistence type="inferred from homology"/>
<sequence>MKEKVYVLDTNIILQNLQNLYKISDNKTNHIVIPETVLLELEDKKKLPNELGYYSREFARLLAKMKIKEVDYKLGFKVVKLFNEEINIDIIAKDVYDTQIEQIHISESNDKRIIEVASIAQEYYRGYKTIFLSLDVYARTFALFKGIKTETLHDDKSMVPNFNFVKSIELDSSLFNSLENKDITSIDKDYEMENFAYCFESTDGNIEYAIITNGKIDILKENDFKALNVKPVNIKQKLFTKAILTNLYDLLVIDAKAGSGKTLMSVVSSMRLIDLGLYDKIVYVRNSIESLDKGADVGYLSGNDEKFRIYNMALQDTLEFIAKKHLKKSENRENQESIDSKIDELKSRYCIETLWPGEARGRTLSGAIVIMDEWQNSSEKTTQLILSRLDESCMAIVIGSNRQIDNLYLNKYNNGLTTLLKQTNESHPELKMFAIELEKAVRGKFAQFTERIFEKKVEN</sequence>
<dbReference type="InterPro" id="IPR002716">
    <property type="entry name" value="PIN_dom"/>
</dbReference>
<evidence type="ECO:0000313" key="6">
    <source>
        <dbReference type="EMBL" id="AXX95562.1"/>
    </source>
</evidence>
<dbReference type="GO" id="GO:0005524">
    <property type="term" value="F:ATP binding"/>
    <property type="evidence" value="ECO:0007669"/>
    <property type="project" value="UniProtKB-KW"/>
</dbReference>
<dbReference type="PANTHER" id="PTHR30473:SF2">
    <property type="entry name" value="PIN DOMAIN-CONTAINING PROTEIN"/>
    <property type="match status" value="1"/>
</dbReference>
<evidence type="ECO:0000256" key="2">
    <source>
        <dbReference type="ARBA" id="ARBA00022741"/>
    </source>
</evidence>
<gene>
    <name evidence="6" type="ORF">AELL_1915</name>
    <name evidence="7" type="ORF">CP962_05475</name>
</gene>
<dbReference type="EMBL" id="NXIG01000004">
    <property type="protein sequence ID" value="RXI31563.1"/>
    <property type="molecule type" value="Genomic_DNA"/>
</dbReference>